<evidence type="ECO:0000313" key="2">
    <source>
        <dbReference type="EMBL" id="KYC53650.1"/>
    </source>
</evidence>
<evidence type="ECO:0000259" key="1">
    <source>
        <dbReference type="Pfam" id="PF10869"/>
    </source>
</evidence>
<dbReference type="STRING" id="1705564.APG08_00990"/>
<proteinExistence type="predicted"/>
<name>A0A150J8X9_9EURY</name>
<reference evidence="2 3" key="1">
    <citation type="journal article" date="2016" name="ISME J.">
        <title>Chasing the elusive Euryarchaeota class WSA2: genomes reveal a uniquely fastidious methyl-reducing methanogen.</title>
        <authorList>
            <person name="Nobu M.K."/>
            <person name="Narihiro T."/>
            <person name="Kuroda K."/>
            <person name="Mei R."/>
            <person name="Liu W.T."/>
        </authorList>
    </citation>
    <scope>NUCLEOTIDE SEQUENCE [LARGE SCALE GENOMIC DNA]</scope>
    <source>
        <strain evidence="2">U1lsi0528_Bin055</strain>
    </source>
</reference>
<accession>A0A150J8X9</accession>
<dbReference type="EMBL" id="LNGC01000003">
    <property type="protein sequence ID" value="KYC53650.1"/>
    <property type="molecule type" value="Genomic_DNA"/>
</dbReference>
<feature type="domain" description="DUF2666" evidence="1">
    <location>
        <begin position="148"/>
        <end position="279"/>
    </location>
</feature>
<dbReference type="Proteomes" id="UP000075398">
    <property type="component" value="Unassembled WGS sequence"/>
</dbReference>
<dbReference type="AlphaFoldDB" id="A0A150J8X9"/>
<organism evidence="2 3">
    <name type="scientific">Candidatus Methanofastidiosum methylothiophilum</name>
    <dbReference type="NCBI Taxonomy" id="1705564"/>
    <lineage>
        <taxon>Archaea</taxon>
        <taxon>Methanobacteriati</taxon>
        <taxon>Methanobacteriota</taxon>
        <taxon>Stenosarchaea group</taxon>
        <taxon>Candidatus Methanofastidiosia</taxon>
        <taxon>Candidatus Methanofastidiosales</taxon>
        <taxon>Candidatus Methanofastidiosaceae</taxon>
        <taxon>Candidatus Methanofastidiosum</taxon>
    </lineage>
</organism>
<evidence type="ECO:0000313" key="3">
    <source>
        <dbReference type="Proteomes" id="UP000075398"/>
    </source>
</evidence>
<dbReference type="InterPro" id="IPR022620">
    <property type="entry name" value="DUF2666"/>
</dbReference>
<dbReference type="Pfam" id="PF10869">
    <property type="entry name" value="DUF2666"/>
    <property type="match status" value="2"/>
</dbReference>
<feature type="domain" description="DUF2666" evidence="1">
    <location>
        <begin position="5"/>
        <end position="130"/>
    </location>
</feature>
<protein>
    <recommendedName>
        <fullName evidence="1">DUF2666 domain-containing protein</fullName>
    </recommendedName>
</protein>
<sequence>MAMPEKVEFIGNYKGWKCYKGFESLDGKEKLDIARLLLSIRESFNEKIFQYLGEGFNLKYIQDIVDSIVRDEKTIPKALYKAKSPTTTKKLSEIAQIKEAKDIAKGMLTEMILEKLGIERLTPEVLDNYLGQKSIEENDSKVVSGKQMVHFLGNYSGWKCVKRMEVDDLTEDFDIAMLLLSIRESFNNKIYDYMSDKFDMEALDQLVEDIIPKKGRFKEEDIAEALSKLNSPDFLSSLERISPDPNASEILKRIAAEKTLIGLKLPLLNAKMVEKYIEKKSLIVD</sequence>
<gene>
    <name evidence="2" type="ORF">AMQ22_00180</name>
</gene>
<comment type="caution">
    <text evidence="2">The sequence shown here is derived from an EMBL/GenBank/DDBJ whole genome shotgun (WGS) entry which is preliminary data.</text>
</comment>